<evidence type="ECO:0000313" key="2">
    <source>
        <dbReference type="Proteomes" id="UP000765509"/>
    </source>
</evidence>
<dbReference type="AlphaFoldDB" id="A0A9Q3HYY6"/>
<comment type="caution">
    <text evidence="1">The sequence shown here is derived from an EMBL/GenBank/DDBJ whole genome shotgun (WGS) entry which is preliminary data.</text>
</comment>
<dbReference type="EMBL" id="AVOT02027772">
    <property type="protein sequence ID" value="MBW0519985.1"/>
    <property type="molecule type" value="Genomic_DNA"/>
</dbReference>
<evidence type="ECO:0000313" key="1">
    <source>
        <dbReference type="EMBL" id="MBW0519985.1"/>
    </source>
</evidence>
<dbReference type="Proteomes" id="UP000765509">
    <property type="component" value="Unassembled WGS sequence"/>
</dbReference>
<organism evidence="1 2">
    <name type="scientific">Austropuccinia psidii MF-1</name>
    <dbReference type="NCBI Taxonomy" id="1389203"/>
    <lineage>
        <taxon>Eukaryota</taxon>
        <taxon>Fungi</taxon>
        <taxon>Dikarya</taxon>
        <taxon>Basidiomycota</taxon>
        <taxon>Pucciniomycotina</taxon>
        <taxon>Pucciniomycetes</taxon>
        <taxon>Pucciniales</taxon>
        <taxon>Sphaerophragmiaceae</taxon>
        <taxon>Austropuccinia</taxon>
    </lineage>
</organism>
<accession>A0A9Q3HYY6</accession>
<proteinExistence type="predicted"/>
<gene>
    <name evidence="1" type="ORF">O181_059700</name>
</gene>
<reference evidence="1" key="1">
    <citation type="submission" date="2021-03" db="EMBL/GenBank/DDBJ databases">
        <title>Draft genome sequence of rust myrtle Austropuccinia psidii MF-1, a brazilian biotype.</title>
        <authorList>
            <person name="Quecine M.C."/>
            <person name="Pachon D.M.R."/>
            <person name="Bonatelli M.L."/>
            <person name="Correr F.H."/>
            <person name="Franceschini L.M."/>
            <person name="Leite T.F."/>
            <person name="Margarido G.R.A."/>
            <person name="Almeida C.A."/>
            <person name="Ferrarezi J.A."/>
            <person name="Labate C.A."/>
        </authorList>
    </citation>
    <scope>NUCLEOTIDE SEQUENCE</scope>
    <source>
        <strain evidence="1">MF-1</strain>
    </source>
</reference>
<protein>
    <submittedName>
        <fullName evidence="1">Uncharacterized protein</fullName>
    </submittedName>
</protein>
<keyword evidence="2" id="KW-1185">Reference proteome</keyword>
<sequence length="118" mass="13762">MSFPFTPLPSSLKFKKSAPPLYHSLNYSDDVMVRNKPESAHHQNHLNDNETIIRPIEVMVRTKPKIAHHEDNNNQTNHKRKLTQCQRQHIHDSKQIMSQLGHSNTAYKHFSTISIDKK</sequence>
<name>A0A9Q3HYY6_9BASI</name>